<dbReference type="InterPro" id="IPR038231">
    <property type="entry name" value="MepB-like_sf"/>
</dbReference>
<dbReference type="AlphaFoldDB" id="A0A4Y3NCX0"/>
<accession>A0A4Y3NCX0</accession>
<evidence type="ECO:0000313" key="2">
    <source>
        <dbReference type="Proteomes" id="UP000317715"/>
    </source>
</evidence>
<dbReference type="RefSeq" id="WP_141283344.1">
    <property type="nucleotide sequence ID" value="NZ_BAAAWK010000001.1"/>
</dbReference>
<dbReference type="Proteomes" id="UP000317715">
    <property type="component" value="Unassembled WGS sequence"/>
</dbReference>
<gene>
    <name evidence="1" type="ORF">AAU01_18380</name>
</gene>
<name>A0A4Y3NCX0_PAEAU</name>
<evidence type="ECO:0008006" key="3">
    <source>
        <dbReference type="Google" id="ProtNLM"/>
    </source>
</evidence>
<reference evidence="1 2" key="1">
    <citation type="submission" date="2019-06" db="EMBL/GenBank/DDBJ databases">
        <title>Whole genome shotgun sequence of Paenarthrobacter aurescens NBRC 12136.</title>
        <authorList>
            <person name="Hosoyama A."/>
            <person name="Uohara A."/>
            <person name="Ohji S."/>
            <person name="Ichikawa N."/>
        </authorList>
    </citation>
    <scope>NUCLEOTIDE SEQUENCE [LARGE SCALE GENOMIC DNA]</scope>
    <source>
        <strain evidence="1 2">NBRC 12136</strain>
    </source>
</reference>
<dbReference type="OrthoDB" id="4954833at2"/>
<proteinExistence type="predicted"/>
<dbReference type="PIRSF" id="PIRSF032285">
    <property type="entry name" value="UCP032285"/>
    <property type="match status" value="1"/>
</dbReference>
<dbReference type="Pfam" id="PF08877">
    <property type="entry name" value="MepB-like"/>
    <property type="match status" value="1"/>
</dbReference>
<evidence type="ECO:0000313" key="1">
    <source>
        <dbReference type="EMBL" id="GEB19083.1"/>
    </source>
</evidence>
<dbReference type="GeneID" id="97299199"/>
<dbReference type="InterPro" id="IPR011235">
    <property type="entry name" value="MepB-like"/>
</dbReference>
<organism evidence="1 2">
    <name type="scientific">Paenarthrobacter aurescens</name>
    <name type="common">Arthrobacter aurescens</name>
    <dbReference type="NCBI Taxonomy" id="43663"/>
    <lineage>
        <taxon>Bacteria</taxon>
        <taxon>Bacillati</taxon>
        <taxon>Actinomycetota</taxon>
        <taxon>Actinomycetes</taxon>
        <taxon>Micrococcales</taxon>
        <taxon>Micrococcaceae</taxon>
        <taxon>Paenarthrobacter</taxon>
    </lineage>
</organism>
<comment type="caution">
    <text evidence="1">The sequence shown here is derived from an EMBL/GenBank/DDBJ whole genome shotgun (WGS) entry which is preliminary data.</text>
</comment>
<dbReference type="EMBL" id="BJMD01000010">
    <property type="protein sequence ID" value="GEB19083.1"/>
    <property type="molecule type" value="Genomic_DNA"/>
</dbReference>
<dbReference type="Gene3D" id="3.40.1350.140">
    <property type="entry name" value="MepB-like"/>
    <property type="match status" value="1"/>
</dbReference>
<protein>
    <recommendedName>
        <fullName evidence="3">MepB protein</fullName>
    </recommendedName>
</protein>
<keyword evidence="2" id="KW-1185">Reference proteome</keyword>
<sequence>MPAPEIHPDVAEAFQALVPPSGRRSKPVPEAENHDYGAAVARNGQQLLRFRVAKVTPTKVGLFVAVWRRAEDGTTEPFPAGDDADLLVIAVREGTRTGHFAFPTTALVKHGIVSVDGTGGKRGFRVYPPWAEVSSRQAARTRQWQGAYFTEGGTRPDNAK</sequence>